<dbReference type="OrthoDB" id="26525at2759"/>
<dbReference type="Gene3D" id="1.10.238.10">
    <property type="entry name" value="EF-hand"/>
    <property type="match status" value="2"/>
</dbReference>
<accession>A0A1J4K1B2</accession>
<dbReference type="VEuPathDB" id="TrichDB:TRFO_29032"/>
<dbReference type="InterPro" id="IPR011992">
    <property type="entry name" value="EF-hand-dom_pair"/>
</dbReference>
<dbReference type="GO" id="GO:0016460">
    <property type="term" value="C:myosin II complex"/>
    <property type="evidence" value="ECO:0007669"/>
    <property type="project" value="TreeGrafter"/>
</dbReference>
<dbReference type="PROSITE" id="PS00018">
    <property type="entry name" value="EF_HAND_1"/>
    <property type="match status" value="2"/>
</dbReference>
<dbReference type="GO" id="GO:0005509">
    <property type="term" value="F:calcium ion binding"/>
    <property type="evidence" value="ECO:0007669"/>
    <property type="project" value="InterPro"/>
</dbReference>
<feature type="domain" description="EF-hand" evidence="3">
    <location>
        <begin position="56"/>
        <end position="91"/>
    </location>
</feature>
<dbReference type="Proteomes" id="UP000179807">
    <property type="component" value="Unassembled WGS sequence"/>
</dbReference>
<gene>
    <name evidence="4" type="ORF">TRFO_29032</name>
</gene>
<evidence type="ECO:0000256" key="1">
    <source>
        <dbReference type="ARBA" id="ARBA00022737"/>
    </source>
</evidence>
<dbReference type="EMBL" id="MLAK01000823">
    <property type="protein sequence ID" value="OHT03542.1"/>
    <property type="molecule type" value="Genomic_DNA"/>
</dbReference>
<feature type="domain" description="EF-hand" evidence="3">
    <location>
        <begin position="20"/>
        <end position="55"/>
    </location>
</feature>
<evidence type="ECO:0000313" key="4">
    <source>
        <dbReference type="EMBL" id="OHT03542.1"/>
    </source>
</evidence>
<organism evidence="4 5">
    <name type="scientific">Tritrichomonas foetus</name>
    <dbReference type="NCBI Taxonomy" id="1144522"/>
    <lineage>
        <taxon>Eukaryota</taxon>
        <taxon>Metamonada</taxon>
        <taxon>Parabasalia</taxon>
        <taxon>Tritrichomonadida</taxon>
        <taxon>Tritrichomonadidae</taxon>
        <taxon>Tritrichomonas</taxon>
    </lineage>
</organism>
<dbReference type="FunFam" id="1.10.238.10:FF:000527">
    <property type="entry name" value="Calmodulin-3"/>
    <property type="match status" value="1"/>
</dbReference>
<evidence type="ECO:0000259" key="3">
    <source>
        <dbReference type="PROSITE" id="PS50222"/>
    </source>
</evidence>
<reference evidence="4" key="1">
    <citation type="submission" date="2016-10" db="EMBL/GenBank/DDBJ databases">
        <authorList>
            <person name="Benchimol M."/>
            <person name="Almeida L.G."/>
            <person name="Vasconcelos A.T."/>
            <person name="Perreira-Neves A."/>
            <person name="Rosa I.A."/>
            <person name="Tasca T."/>
            <person name="Bogo M.R."/>
            <person name="de Souza W."/>
        </authorList>
    </citation>
    <scope>NUCLEOTIDE SEQUENCE [LARGE SCALE GENOMIC DNA]</scope>
    <source>
        <strain evidence="4">K</strain>
    </source>
</reference>
<dbReference type="CDD" id="cd00051">
    <property type="entry name" value="EFh"/>
    <property type="match status" value="1"/>
</dbReference>
<keyword evidence="5" id="KW-1185">Reference proteome</keyword>
<dbReference type="PROSITE" id="PS50222">
    <property type="entry name" value="EF_HAND_2"/>
    <property type="match status" value="3"/>
</dbReference>
<dbReference type="Pfam" id="PF13499">
    <property type="entry name" value="EF-hand_7"/>
    <property type="match status" value="1"/>
</dbReference>
<dbReference type="InterPro" id="IPR018247">
    <property type="entry name" value="EF_Hand_1_Ca_BS"/>
</dbReference>
<dbReference type="PANTHER" id="PTHR23048:SF0">
    <property type="entry name" value="CALMODULIN LIKE 3"/>
    <property type="match status" value="1"/>
</dbReference>
<dbReference type="AlphaFoldDB" id="A0A1J4K1B2"/>
<dbReference type="InterPro" id="IPR002048">
    <property type="entry name" value="EF_hand_dom"/>
</dbReference>
<dbReference type="RefSeq" id="XP_068356678.1">
    <property type="nucleotide sequence ID" value="XM_068506529.1"/>
</dbReference>
<evidence type="ECO:0000256" key="2">
    <source>
        <dbReference type="ARBA" id="ARBA00022837"/>
    </source>
</evidence>
<feature type="domain" description="EF-hand" evidence="3">
    <location>
        <begin position="93"/>
        <end position="128"/>
    </location>
</feature>
<sequence length="172" mass="19735">MLRRPTAKKIHRFPFEFTQQDRKELREAFNLFDKDGSGTISSEEIRVALRVLGYNPSDDEVASLLNQFNNNNSDHIDFDEFLQMLSYKLSEPQPHNQLVRAFHLCDLDGDDEISLDDLSNLADELGQTLDVDELREIIMSARGKANQFDIHTKDVGSISLSEFLRAIGKIYE</sequence>
<evidence type="ECO:0000313" key="5">
    <source>
        <dbReference type="Proteomes" id="UP000179807"/>
    </source>
</evidence>
<dbReference type="SMART" id="SM00054">
    <property type="entry name" value="EFh"/>
    <property type="match status" value="3"/>
</dbReference>
<keyword evidence="1" id="KW-0677">Repeat</keyword>
<proteinExistence type="predicted"/>
<dbReference type="SUPFAM" id="SSF47473">
    <property type="entry name" value="EF-hand"/>
    <property type="match status" value="1"/>
</dbReference>
<dbReference type="InterPro" id="IPR050230">
    <property type="entry name" value="CALM/Myosin/TropC-like"/>
</dbReference>
<dbReference type="GeneID" id="94841233"/>
<name>A0A1J4K1B2_9EUKA</name>
<dbReference type="PANTHER" id="PTHR23048">
    <property type="entry name" value="MYOSIN LIGHT CHAIN 1, 3"/>
    <property type="match status" value="1"/>
</dbReference>
<keyword evidence="2" id="KW-0106">Calcium</keyword>
<protein>
    <submittedName>
        <fullName evidence="4">EF hand family protein</fullName>
    </submittedName>
</protein>
<comment type="caution">
    <text evidence="4">The sequence shown here is derived from an EMBL/GenBank/DDBJ whole genome shotgun (WGS) entry which is preliminary data.</text>
</comment>